<organism evidence="2">
    <name type="scientific">marine metagenome</name>
    <dbReference type="NCBI Taxonomy" id="408172"/>
    <lineage>
        <taxon>unclassified sequences</taxon>
        <taxon>metagenomes</taxon>
        <taxon>ecological metagenomes</taxon>
    </lineage>
</organism>
<protein>
    <submittedName>
        <fullName evidence="2">Uncharacterized protein</fullName>
    </submittedName>
</protein>
<feature type="non-terminal residue" evidence="2">
    <location>
        <position position="112"/>
    </location>
</feature>
<reference evidence="2" key="1">
    <citation type="submission" date="2018-05" db="EMBL/GenBank/DDBJ databases">
        <authorList>
            <person name="Lanie J.A."/>
            <person name="Ng W.-L."/>
            <person name="Kazmierczak K.M."/>
            <person name="Andrzejewski T.M."/>
            <person name="Davidsen T.M."/>
            <person name="Wayne K.J."/>
            <person name="Tettelin H."/>
            <person name="Glass J.I."/>
            <person name="Rusch D."/>
            <person name="Podicherti R."/>
            <person name="Tsui H.-C.T."/>
            <person name="Winkler M.E."/>
        </authorList>
    </citation>
    <scope>NUCLEOTIDE SEQUENCE</scope>
</reference>
<feature type="non-terminal residue" evidence="2">
    <location>
        <position position="1"/>
    </location>
</feature>
<evidence type="ECO:0000313" key="2">
    <source>
        <dbReference type="EMBL" id="SVD40428.1"/>
    </source>
</evidence>
<sequence length="112" mass="12074">MREVTFSFPTQGINKRLPHGAQPELTTPSASNVRSDDTLQQRERGGSRPAFVKDGYTPQIAGGSYDINLLSSFRYVNTPGVTITEKVVAGANGEVWWGATDSDTGVTTLSKI</sequence>
<dbReference type="AlphaFoldDB" id="A0A382V3D6"/>
<accession>A0A382V3D6</accession>
<evidence type="ECO:0000256" key="1">
    <source>
        <dbReference type="SAM" id="MobiDB-lite"/>
    </source>
</evidence>
<feature type="compositionally biased region" description="Polar residues" evidence="1">
    <location>
        <begin position="24"/>
        <end position="33"/>
    </location>
</feature>
<proteinExistence type="predicted"/>
<name>A0A382V3D6_9ZZZZ</name>
<gene>
    <name evidence="2" type="ORF">METZ01_LOCUS393282</name>
</gene>
<feature type="compositionally biased region" description="Basic and acidic residues" evidence="1">
    <location>
        <begin position="34"/>
        <end position="46"/>
    </location>
</feature>
<dbReference type="EMBL" id="UINC01148503">
    <property type="protein sequence ID" value="SVD40428.1"/>
    <property type="molecule type" value="Genomic_DNA"/>
</dbReference>
<feature type="region of interest" description="Disordered" evidence="1">
    <location>
        <begin position="1"/>
        <end position="55"/>
    </location>
</feature>